<keyword evidence="1" id="KW-0472">Membrane</keyword>
<protein>
    <submittedName>
        <fullName evidence="2">Uncharacterized protein</fullName>
    </submittedName>
</protein>
<keyword evidence="1" id="KW-0812">Transmembrane</keyword>
<evidence type="ECO:0000313" key="3">
    <source>
        <dbReference type="Proteomes" id="UP000786811"/>
    </source>
</evidence>
<dbReference type="EMBL" id="CAJNRD030001120">
    <property type="protein sequence ID" value="CAG5092256.1"/>
    <property type="molecule type" value="Genomic_DNA"/>
</dbReference>
<keyword evidence="1" id="KW-1133">Transmembrane helix</keyword>
<evidence type="ECO:0000256" key="1">
    <source>
        <dbReference type="SAM" id="Phobius"/>
    </source>
</evidence>
<dbReference type="AlphaFoldDB" id="A0A8J2MH68"/>
<proteinExistence type="predicted"/>
<dbReference type="OrthoDB" id="7679028at2759"/>
<dbReference type="Proteomes" id="UP000786811">
    <property type="component" value="Unassembled WGS sequence"/>
</dbReference>
<name>A0A8J2MH68_COTCN</name>
<organism evidence="2 3">
    <name type="scientific">Cotesia congregata</name>
    <name type="common">Parasitoid wasp</name>
    <name type="synonym">Apanteles congregatus</name>
    <dbReference type="NCBI Taxonomy" id="51543"/>
    <lineage>
        <taxon>Eukaryota</taxon>
        <taxon>Metazoa</taxon>
        <taxon>Ecdysozoa</taxon>
        <taxon>Arthropoda</taxon>
        <taxon>Hexapoda</taxon>
        <taxon>Insecta</taxon>
        <taxon>Pterygota</taxon>
        <taxon>Neoptera</taxon>
        <taxon>Endopterygota</taxon>
        <taxon>Hymenoptera</taxon>
        <taxon>Apocrita</taxon>
        <taxon>Ichneumonoidea</taxon>
        <taxon>Braconidae</taxon>
        <taxon>Microgastrinae</taxon>
        <taxon>Cotesia</taxon>
    </lineage>
</organism>
<comment type="caution">
    <text evidence="2">The sequence shown here is derived from an EMBL/GenBank/DDBJ whole genome shotgun (WGS) entry which is preliminary data.</text>
</comment>
<gene>
    <name evidence="2" type="ORF">HICCMSTLAB_LOCUS6002</name>
</gene>
<feature type="transmembrane region" description="Helical" evidence="1">
    <location>
        <begin position="235"/>
        <end position="256"/>
    </location>
</feature>
<keyword evidence="3" id="KW-1185">Reference proteome</keyword>
<evidence type="ECO:0000313" key="2">
    <source>
        <dbReference type="EMBL" id="CAG5092256.1"/>
    </source>
</evidence>
<feature type="transmembrane region" description="Helical" evidence="1">
    <location>
        <begin position="293"/>
        <end position="317"/>
    </location>
</feature>
<accession>A0A8J2MH68</accession>
<reference evidence="2" key="1">
    <citation type="submission" date="2021-04" db="EMBL/GenBank/DDBJ databases">
        <authorList>
            <person name="Chebbi M.A.C M."/>
        </authorList>
    </citation>
    <scope>NUCLEOTIDE SEQUENCE</scope>
</reference>
<sequence>MKKLITLMLVQNIVIDGQIQVLPKDGLDLFNDMMRYLFDNCRTEFGTIGFWGTERIFLADDEVDFVLLNDNEVFERLPTRKIKFLVKIYKELNLSRPVINLSAALPTPEIETVFVFDKSGYRPVIANDEFEWYQRRFQNSKVYYCFEWDGQIGIIALNSFANVAPVFWKGVMKHIRTLILIIVSYSGHSVVTGGTFDSGIPSIISSNYVTETYTIDQIVTHNRGLATPLEKMFEFYGWLIPVATLIILLIVLVVIYPSSSVNDSKLSFAAFECLRLLIGNSIYTRMDTDKIRIFFSVIFFYFLAIQTTFSGQLAAFLTKPVYRKNVETLVDLEDPRYAKIYADESLYNYIELTPLYNNTLFGVNKCEEYIEDPSVACIDQQNYLTPLIATYNLHTPKKFVKLSYSTL</sequence>